<dbReference type="Pfam" id="PF17921">
    <property type="entry name" value="Integrase_H2C2"/>
    <property type="match status" value="1"/>
</dbReference>
<dbReference type="GO" id="GO:0006508">
    <property type="term" value="P:proteolysis"/>
    <property type="evidence" value="ECO:0007669"/>
    <property type="project" value="InterPro"/>
</dbReference>
<keyword evidence="5" id="KW-0378">Hydrolase</keyword>
<dbReference type="Gene3D" id="3.10.10.10">
    <property type="entry name" value="HIV Type 1 Reverse Transcriptase, subunit A, domain 1"/>
    <property type="match status" value="1"/>
</dbReference>
<evidence type="ECO:0000256" key="14">
    <source>
        <dbReference type="ARBA" id="ARBA00057243"/>
    </source>
</evidence>
<proteinExistence type="predicted"/>
<feature type="region of interest" description="Disordered" evidence="15">
    <location>
        <begin position="110"/>
        <end position="150"/>
    </location>
</feature>
<dbReference type="EMBL" id="QGNW01002620">
    <property type="protein sequence ID" value="RVW14407.1"/>
    <property type="molecule type" value="Genomic_DNA"/>
</dbReference>
<feature type="compositionally biased region" description="Basic and acidic residues" evidence="15">
    <location>
        <begin position="656"/>
        <end position="684"/>
    </location>
</feature>
<dbReference type="InterPro" id="IPR001584">
    <property type="entry name" value="Integrase_cat-core"/>
</dbReference>
<keyword evidence="3" id="KW-0540">Nuclease</keyword>
<dbReference type="InterPro" id="IPR041577">
    <property type="entry name" value="RT_RNaseH_2"/>
</dbReference>
<dbReference type="InterPro" id="IPR036397">
    <property type="entry name" value="RNaseH_sf"/>
</dbReference>
<dbReference type="GO" id="GO:0004519">
    <property type="term" value="F:endonuclease activity"/>
    <property type="evidence" value="ECO:0007669"/>
    <property type="project" value="UniProtKB-KW"/>
</dbReference>
<evidence type="ECO:0000256" key="7">
    <source>
        <dbReference type="ARBA" id="ARBA00022884"/>
    </source>
</evidence>
<feature type="region of interest" description="Disordered" evidence="15">
    <location>
        <begin position="1461"/>
        <end position="1486"/>
    </location>
</feature>
<evidence type="ECO:0000256" key="6">
    <source>
        <dbReference type="ARBA" id="ARBA00022842"/>
    </source>
</evidence>
<gene>
    <name evidence="18" type="primary">TY3B-I_440</name>
    <name evidence="18" type="ORF">CK203_090495</name>
</gene>
<sequence>MSLPMALYRARKLLETPRMGRVWKVLEKSGGVHTILHYGGRHKRSPGLSREVRASFGQGTKQVSIQALVKASLSNRKLPFFKELPTKLLKLLSRECLSRSVTSGIRARLRGGHTKGSMSGSNVEETSEQTRGREMEHTTRGRGRKDKSRDALANMEARLAKVELAMADTREGVDLIEQGMEKGLEDLREQIQDLREGVLGSQVQPVSHEEFMSFQDKVMTMFASVESRMEALAARMDARDQEIRQELAIYKTAVSARVMATHEAPRVEVPKPHTFSGKRDAKELDNFLWHMERYFEAIALTDEATKVRTATLYLTDNATLWWRRRFADIERGTCTIDTWDAFKREIKRQFYPEDVAYLARKSLKRLKHTGSIREYVKEFSTLMLEIPNMAEEELLFNFMDNLQSWAEQELRRRGVQDLATAMAVAESLVDYRRGDSSKPKPPSKGRQSKDKRKEFTPRTNCFLCDGPHWARDCPKRKALNAMIEEKEQEGDAKMGSLQLLNALKAKPMPKMPQSKGLMYVEALVNGKVTKALVDTGATHNFVSEDEARRLELQASKEGGWLKAVNSAAKPSHGVARGVTMHIGSWEGRVDFTVAPMDDFKMVLGMDFLQKVKAVPLPFLCSMAILEEEKPCMVPKVTEGTLKTPMLSAMQVKKGLKREEDVMPPELPKKLPPRREEDHKIELEPGAKPPAMGPYRMAPPELEELRRQLKELLDAGFIQPSKAPYGAPVLFQKKHDGSLRMCIDYRALNKVTVKNKYPIPLIADLFDQLGRARYFTKLDLRSGYYYQVRIAEGDEPKTTCVTRYGSYEFLVMPFGLTNAPATFCTLMNKIFHPYLDKFVVVYLDDIVIYSNTLKEHKEHLRKVFKILRQNELYVKKEKCSFAKEEVSFLGHRIRDGKLMMDNSKGYSARAAPLTDLLKKNKAWEWDGRCQQAFEDLKKAVTEEPVLVLPDHTKVFEVHTDASDFAIGGVLMQERHPIAFESRKLNDAERRYTVQEKEMTAIVHCLRTWRHYLLGSHFIVKTDNVATSYFQTQKKLSPKQARWQDFLAEFDYTLEYKPGSANHVADALSRKAELASMTSQPQGDIEKLSGFGWRTAYSIQRGDDSTCLSGEHKRNLIKECHDTKWAGHPGQRRTRALLESAYYWPQIRDEVEAYVRTCLVCQQDKVEQRQPRGLLEPLPVAERPWDSVTMDFIIGLPKSEDSGSIIVVVDRFSKYATFIAAPTDCTAEETARLFLKHVVKYWGLPKFIISDRDPRFTGKFWTELFKLMGSELHFSTSFHPQTDGQTERVNALLELYLRHFVSANQRDWAKLLDIAQFSYNLQKSEATNKSPFELATGQQPLTPHTLTIGYTGRSPAAFKFAKGWHEQADIARSYLDKAAKKMKKWADKKRRHIEYKVGDMVLVKLLPQQFKSLRPVHKGLVRKYEGPFPILGKVGKDDPSRGLSKRAPTAVVTSYDKEKVRLAGSQQRHYGSSRNRSSGSGQKARRGRLRHRWGECHKLIQMSLPMALYRARKLLETPRMGRVWKVLEKSGGVHTILHYGEGTRGVRGFLEKSRRLLYILVRASFGQGTKQVSIQALVKASLSNRKLPFFKELPTKLLKLLSRECLSRVLLFPMASETSSSVTGTMFGQELVSNGGAEGSSFLITRHKLTGHNYHQWAKAVLMFITGRGKDEYLFSTTESPKKDDKRFKVWNIENNLVMSWLINAMDTEIGQNFLFYDTAHEIWMAAKETYSDSDNTADLFDIKGALHDLRQGEMTVTHYYNTLSRFWQQLDVFETMDWECPGDANKSLDEVRGRILGTKPLPTIREAFSEVRREESRKKLMMGTRPFSNVQEGSALISQGSTNIQEGTALVSRGYDARQKKGRPWCDHCRRLGHTKETCWKIHGKPTDWKSNKEKEARAFVADPEGKEKSTNDSALFSKEQVDWLQKMFSQGSSTNPVISTGSTAQRGDISVLHDCSPCHENYKVRIADGSLSTVTGIGRVIISETLTLNQDLASGMMIGNAKESKDSTGLGQLENKTLKHIMYLSLILATLGPSRVHNISGARWFVSFVDDHTRVTWVFLMKEKSEVFGCSAYVHLPPHQRSKHDPKSVKCIFIGYSSYQKGYKCYCPSTRKTYNTMDVTFLENVPFYTKTHIQGENPVNQQAEYQFWDVPVPDFGVPEPNFSSEPSMAPDGPPSESHQIQGDKESIGKELQVYSRRQKNPKPVDLHPELPPVPCQTDDPKSNPTGVIQGNIDSPVITDDIDSMDDLNRPVAHRKGVRSCTQHPISKFVSYEKLSPNLRALITNLESIALLNCIQEAYSILSGERQWEDRPIQGKVGGQRIYTNLWIDFQETFAPVAKLNTIRVLLSLAANLDWNLHQLDVKNAFLNGDLEEEVYMEIPSGLKLSSSNDLVCKLQKSLYGLKQSPRAWFERFTKVIKGEEFSQGQSDHTLFIKRSPGVLSKEFEIKDLGTLRYFLGMEVARSSKGIFVSQRKYTLDLLKETGMLGCKPSNTPMDPFNKIGSKEDMVAVDKGRYQRLVGRLIYLSHTRPDISFAVSKGLFFKRVASRDVEIFSDADWAGSLTDRRSTSGYCTYVWGNLVTWRSKKQSVVARSNAEVEVRAMAHGICEGIWLKRLLEELQLAPHGPMKLMCDNQAAISIAKNPVHHDRTKHVEIDRHFIKEKIEQKIIEVDYTLHGNRLQI</sequence>
<dbReference type="Proteomes" id="UP000288805">
    <property type="component" value="Unassembled WGS sequence"/>
</dbReference>
<dbReference type="Pfam" id="PF19259">
    <property type="entry name" value="Ty3_capsid"/>
    <property type="match status" value="1"/>
</dbReference>
<dbReference type="InterPro" id="IPR001969">
    <property type="entry name" value="Aspartic_peptidase_AS"/>
</dbReference>
<dbReference type="PANTHER" id="PTHR37984">
    <property type="entry name" value="PROTEIN CBG26694"/>
    <property type="match status" value="1"/>
</dbReference>
<keyword evidence="1" id="KW-0808">Transferase</keyword>
<dbReference type="GO" id="GO:0003723">
    <property type="term" value="F:RNA binding"/>
    <property type="evidence" value="ECO:0007669"/>
    <property type="project" value="UniProtKB-KW"/>
</dbReference>
<dbReference type="GO" id="GO:0015074">
    <property type="term" value="P:DNA integration"/>
    <property type="evidence" value="ECO:0007669"/>
    <property type="project" value="UniProtKB-KW"/>
</dbReference>
<feature type="region of interest" description="Disordered" evidence="15">
    <location>
        <begin position="430"/>
        <end position="454"/>
    </location>
</feature>
<name>A0A438BTX7_VITVI</name>
<evidence type="ECO:0000256" key="5">
    <source>
        <dbReference type="ARBA" id="ARBA00022801"/>
    </source>
</evidence>
<feature type="domain" description="Integrase catalytic" evidence="17">
    <location>
        <begin position="1178"/>
        <end position="1337"/>
    </location>
</feature>
<dbReference type="InterPro" id="IPR057670">
    <property type="entry name" value="SH3_retrovirus"/>
</dbReference>
<keyword evidence="6" id="KW-0460">Magnesium</keyword>
<dbReference type="Gene3D" id="3.30.420.10">
    <property type="entry name" value="Ribonuclease H-like superfamily/Ribonuclease H"/>
    <property type="match status" value="1"/>
</dbReference>
<dbReference type="Gene3D" id="1.10.340.70">
    <property type="match status" value="1"/>
</dbReference>
<keyword evidence="8" id="KW-0229">DNA integration</keyword>
<dbReference type="InterPro" id="IPR045358">
    <property type="entry name" value="Ty3_capsid"/>
</dbReference>
<keyword evidence="4" id="KW-0255">Endonuclease</keyword>
<evidence type="ECO:0000259" key="17">
    <source>
        <dbReference type="PROSITE" id="PS50994"/>
    </source>
</evidence>
<dbReference type="SUPFAM" id="SSF50630">
    <property type="entry name" value="Acid proteases"/>
    <property type="match status" value="1"/>
</dbReference>
<evidence type="ECO:0000313" key="19">
    <source>
        <dbReference type="Proteomes" id="UP000288805"/>
    </source>
</evidence>
<keyword evidence="7" id="KW-0694">RNA-binding</keyword>
<dbReference type="PROSITE" id="PS50878">
    <property type="entry name" value="RT_POL"/>
    <property type="match status" value="1"/>
</dbReference>
<organism evidence="18 19">
    <name type="scientific">Vitis vinifera</name>
    <name type="common">Grape</name>
    <dbReference type="NCBI Taxonomy" id="29760"/>
    <lineage>
        <taxon>Eukaryota</taxon>
        <taxon>Viridiplantae</taxon>
        <taxon>Streptophyta</taxon>
        <taxon>Embryophyta</taxon>
        <taxon>Tracheophyta</taxon>
        <taxon>Spermatophyta</taxon>
        <taxon>Magnoliopsida</taxon>
        <taxon>eudicotyledons</taxon>
        <taxon>Gunneridae</taxon>
        <taxon>Pentapetalae</taxon>
        <taxon>rosids</taxon>
        <taxon>Vitales</taxon>
        <taxon>Vitaceae</taxon>
        <taxon>Viteae</taxon>
        <taxon>Vitis</taxon>
    </lineage>
</organism>
<dbReference type="CDD" id="cd09274">
    <property type="entry name" value="RNase_HI_RT_Ty3"/>
    <property type="match status" value="1"/>
</dbReference>
<feature type="compositionally biased region" description="Low complexity" evidence="15">
    <location>
        <begin position="1470"/>
        <end position="1479"/>
    </location>
</feature>
<keyword evidence="10" id="KW-0511">Multifunctional enzyme</keyword>
<dbReference type="InterPro" id="IPR043502">
    <property type="entry name" value="DNA/RNA_pol_sf"/>
</dbReference>
<dbReference type="InterPro" id="IPR043128">
    <property type="entry name" value="Rev_trsase/Diguanyl_cyclase"/>
</dbReference>
<evidence type="ECO:0000256" key="12">
    <source>
        <dbReference type="ARBA" id="ARBA00032154"/>
    </source>
</evidence>
<dbReference type="SUPFAM" id="SSF53098">
    <property type="entry name" value="Ribonuclease H-like"/>
    <property type="match status" value="1"/>
</dbReference>
<reference evidence="18 19" key="1">
    <citation type="journal article" date="2018" name="PLoS Genet.">
        <title>Population sequencing reveals clonal diversity and ancestral inbreeding in the grapevine cultivar Chardonnay.</title>
        <authorList>
            <person name="Roach M.J."/>
            <person name="Johnson D.L."/>
            <person name="Bohlmann J."/>
            <person name="van Vuuren H.J."/>
            <person name="Jones S.J."/>
            <person name="Pretorius I.S."/>
            <person name="Schmidt S.A."/>
            <person name="Borneman A.R."/>
        </authorList>
    </citation>
    <scope>NUCLEOTIDE SEQUENCE [LARGE SCALE GENOMIC DNA]</scope>
    <source>
        <strain evidence="19">cv. Chardonnay</strain>
        <tissue evidence="18">Leaf</tissue>
    </source>
</reference>
<evidence type="ECO:0000256" key="9">
    <source>
        <dbReference type="ARBA" id="ARBA00022918"/>
    </source>
</evidence>
<accession>A0A438BTX7</accession>
<dbReference type="CDD" id="cd09272">
    <property type="entry name" value="RNase_HI_RT_Ty1"/>
    <property type="match status" value="1"/>
</dbReference>
<dbReference type="InterPro" id="IPR000477">
    <property type="entry name" value="RT_dom"/>
</dbReference>
<dbReference type="Gene3D" id="3.10.20.370">
    <property type="match status" value="1"/>
</dbReference>
<protein>
    <recommendedName>
        <fullName evidence="11">Gag-Pol-p199</fullName>
    </recommendedName>
    <alternativeName>
        <fullName evidence="12">TY1A-TY1B</fullName>
    </alternativeName>
    <alternativeName>
        <fullName evidence="13">p190</fullName>
    </alternativeName>
</protein>
<dbReference type="InterPro" id="IPR012337">
    <property type="entry name" value="RNaseH-like_sf"/>
</dbReference>
<dbReference type="InterPro" id="IPR013103">
    <property type="entry name" value="RVT_2"/>
</dbReference>
<dbReference type="InterPro" id="IPR041588">
    <property type="entry name" value="Integrase_H2C2"/>
</dbReference>
<dbReference type="Pfam" id="PF25597">
    <property type="entry name" value="SH3_retrovirus"/>
    <property type="match status" value="1"/>
</dbReference>
<dbReference type="GO" id="GO:0003964">
    <property type="term" value="F:RNA-directed DNA polymerase activity"/>
    <property type="evidence" value="ECO:0007669"/>
    <property type="project" value="UniProtKB-KW"/>
</dbReference>
<dbReference type="InterPro" id="IPR050951">
    <property type="entry name" value="Retrovirus_Pol_polyprotein"/>
</dbReference>
<dbReference type="Gene3D" id="2.40.70.10">
    <property type="entry name" value="Acid Proteases"/>
    <property type="match status" value="1"/>
</dbReference>
<evidence type="ECO:0000256" key="4">
    <source>
        <dbReference type="ARBA" id="ARBA00022759"/>
    </source>
</evidence>
<dbReference type="Pfam" id="PF13975">
    <property type="entry name" value="gag-asp_proteas"/>
    <property type="match status" value="1"/>
</dbReference>
<dbReference type="PROSITE" id="PS00141">
    <property type="entry name" value="ASP_PROTEASE"/>
    <property type="match status" value="1"/>
</dbReference>
<evidence type="ECO:0000256" key="11">
    <source>
        <dbReference type="ARBA" id="ARBA00030524"/>
    </source>
</evidence>
<dbReference type="CDD" id="cd01647">
    <property type="entry name" value="RT_LTR"/>
    <property type="match status" value="1"/>
</dbReference>
<dbReference type="CDD" id="cd00303">
    <property type="entry name" value="retropepsin_like"/>
    <property type="match status" value="1"/>
</dbReference>
<evidence type="ECO:0000256" key="3">
    <source>
        <dbReference type="ARBA" id="ARBA00022722"/>
    </source>
</evidence>
<evidence type="ECO:0000256" key="10">
    <source>
        <dbReference type="ARBA" id="ARBA00023268"/>
    </source>
</evidence>
<dbReference type="Pfam" id="PF17919">
    <property type="entry name" value="RT_RNaseH_2"/>
    <property type="match status" value="1"/>
</dbReference>
<evidence type="ECO:0000259" key="16">
    <source>
        <dbReference type="PROSITE" id="PS50878"/>
    </source>
</evidence>
<comment type="function">
    <text evidence="14">Capsid protein (CA) is the structural component of the virus-like particle (VLP), forming the shell that encapsulates the retrotransposons dimeric RNA genome. The particles are assembled from trimer-clustered units and there are holes in the capsid shells that allow for the diffusion of macromolecules. CA also has nucleocapsid-like chaperone activity, promoting primer tRNA(i)-Met annealing to the multipartite primer-binding site (PBS), dimerization of Ty1 RNA and initiation of reverse transcription.</text>
</comment>
<dbReference type="Gene3D" id="3.30.70.270">
    <property type="match status" value="1"/>
</dbReference>
<dbReference type="FunFam" id="3.10.20.370:FF:000001">
    <property type="entry name" value="Retrovirus-related Pol polyprotein from transposon 17.6-like protein"/>
    <property type="match status" value="1"/>
</dbReference>
<evidence type="ECO:0000256" key="1">
    <source>
        <dbReference type="ARBA" id="ARBA00022679"/>
    </source>
</evidence>
<feature type="compositionally biased region" description="Polar residues" evidence="15">
    <location>
        <begin position="2222"/>
        <end position="2232"/>
    </location>
</feature>
<evidence type="ECO:0000256" key="15">
    <source>
        <dbReference type="SAM" id="MobiDB-lite"/>
    </source>
</evidence>
<evidence type="ECO:0000256" key="2">
    <source>
        <dbReference type="ARBA" id="ARBA00022695"/>
    </source>
</evidence>
<dbReference type="Pfam" id="PF00078">
    <property type="entry name" value="RVT_1"/>
    <property type="match status" value="1"/>
</dbReference>
<evidence type="ECO:0000256" key="13">
    <source>
        <dbReference type="ARBA" id="ARBA00033113"/>
    </source>
</evidence>
<keyword evidence="9" id="KW-0695">RNA-directed DNA polymerase</keyword>
<feature type="compositionally biased region" description="Basic and acidic residues" evidence="15">
    <location>
        <begin position="128"/>
        <end position="139"/>
    </location>
</feature>
<evidence type="ECO:0000313" key="18">
    <source>
        <dbReference type="EMBL" id="RVW14407.1"/>
    </source>
</evidence>
<feature type="region of interest" description="Disordered" evidence="15">
    <location>
        <begin position="2199"/>
        <end position="2235"/>
    </location>
</feature>
<comment type="caution">
    <text evidence="18">The sequence shown here is derived from an EMBL/GenBank/DDBJ whole genome shotgun (WGS) entry which is preliminary data.</text>
</comment>
<evidence type="ECO:0000256" key="8">
    <source>
        <dbReference type="ARBA" id="ARBA00022908"/>
    </source>
</evidence>
<dbReference type="PANTHER" id="PTHR37984:SF5">
    <property type="entry name" value="PROTEIN NYNRIN-LIKE"/>
    <property type="match status" value="1"/>
</dbReference>
<feature type="domain" description="Reverse transcriptase" evidence="16">
    <location>
        <begin position="712"/>
        <end position="892"/>
    </location>
</feature>
<dbReference type="GO" id="GO:0004190">
    <property type="term" value="F:aspartic-type endopeptidase activity"/>
    <property type="evidence" value="ECO:0007669"/>
    <property type="project" value="InterPro"/>
</dbReference>
<dbReference type="Pfam" id="PF07727">
    <property type="entry name" value="RVT_2"/>
    <property type="match status" value="1"/>
</dbReference>
<dbReference type="SUPFAM" id="SSF56672">
    <property type="entry name" value="DNA/RNA polymerases"/>
    <property type="match status" value="2"/>
</dbReference>
<feature type="region of interest" description="Disordered" evidence="15">
    <location>
        <begin position="2158"/>
        <end position="2184"/>
    </location>
</feature>
<keyword evidence="2" id="KW-0548">Nucleotidyltransferase</keyword>
<dbReference type="PROSITE" id="PS50994">
    <property type="entry name" value="INTEGRASE"/>
    <property type="match status" value="1"/>
</dbReference>
<feature type="region of interest" description="Disordered" evidence="15">
    <location>
        <begin position="654"/>
        <end position="694"/>
    </location>
</feature>
<dbReference type="InterPro" id="IPR021109">
    <property type="entry name" value="Peptidase_aspartic_dom_sf"/>
</dbReference>